<organism evidence="2 3">
    <name type="scientific">Corynebacterium xerosis</name>
    <dbReference type="NCBI Taxonomy" id="1725"/>
    <lineage>
        <taxon>Bacteria</taxon>
        <taxon>Bacillati</taxon>
        <taxon>Actinomycetota</taxon>
        <taxon>Actinomycetes</taxon>
        <taxon>Mycobacteriales</taxon>
        <taxon>Corynebacteriaceae</taxon>
        <taxon>Corynebacterium</taxon>
    </lineage>
</organism>
<dbReference type="AlphaFoldDB" id="A0A2N6SXI5"/>
<dbReference type="EMBL" id="PNHF01000021">
    <property type="protein sequence ID" value="PMC61782.1"/>
    <property type="molecule type" value="Genomic_DNA"/>
</dbReference>
<name>A0A2N6SXI5_9CORY</name>
<evidence type="ECO:0000313" key="3">
    <source>
        <dbReference type="Proteomes" id="UP000235363"/>
    </source>
</evidence>
<feature type="region of interest" description="Disordered" evidence="1">
    <location>
        <begin position="1"/>
        <end position="32"/>
    </location>
</feature>
<comment type="caution">
    <text evidence="2">The sequence shown here is derived from an EMBL/GenBank/DDBJ whole genome shotgun (WGS) entry which is preliminary data.</text>
</comment>
<feature type="compositionally biased region" description="Basic and acidic residues" evidence="1">
    <location>
        <begin position="71"/>
        <end position="83"/>
    </location>
</feature>
<feature type="compositionally biased region" description="Basic residues" evidence="1">
    <location>
        <begin position="13"/>
        <end position="23"/>
    </location>
</feature>
<evidence type="ECO:0000313" key="2">
    <source>
        <dbReference type="EMBL" id="PMC61782.1"/>
    </source>
</evidence>
<dbReference type="RefSeq" id="WP_102213697.1">
    <property type="nucleotide sequence ID" value="NZ_PNHF01000021.1"/>
</dbReference>
<proteinExistence type="predicted"/>
<protein>
    <submittedName>
        <fullName evidence="2">Uncharacterized protein</fullName>
    </submittedName>
</protein>
<feature type="compositionally biased region" description="Basic and acidic residues" evidence="1">
    <location>
        <begin position="1"/>
        <end position="10"/>
    </location>
</feature>
<evidence type="ECO:0000256" key="1">
    <source>
        <dbReference type="SAM" id="MobiDB-lite"/>
    </source>
</evidence>
<reference evidence="2 3" key="1">
    <citation type="submission" date="2017-09" db="EMBL/GenBank/DDBJ databases">
        <title>Bacterial strain isolated from the female urinary microbiota.</title>
        <authorList>
            <person name="Thomas-White K."/>
            <person name="Kumar N."/>
            <person name="Forster S."/>
            <person name="Putonti C."/>
            <person name="Lawley T."/>
            <person name="Wolfe A.J."/>
        </authorList>
    </citation>
    <scope>NUCLEOTIDE SEQUENCE [LARGE SCALE GENOMIC DNA]</scope>
    <source>
        <strain evidence="2 3">UMB0908</strain>
    </source>
</reference>
<sequence>MTPIRPEDAGNGRSHHGRLHHGGLQHDGPVPRDAVSLDPVLLDDAVLESIAASLLCDDSPPPRVHEFWRRDHGAHDEADDPRRSILRAGKTGRSGEAARSGEAGPAMGTRMAPVLRLRRRFSATAPVTVTAATAATAAAAAAVLLVAGAGIFPHPWTDAGDGPSQSQPAQPDIDLAALGPAVGAAMGERDLGGLDDPALADACLSAHDEAPGALLGAAPVAHGERVGQLFVLSTGMPGRVTVLLTLNTCGSEPGPPVVHEQIGAPG</sequence>
<accession>A0A2N6SXI5</accession>
<gene>
    <name evidence="2" type="ORF">CJ204_09275</name>
</gene>
<dbReference type="Proteomes" id="UP000235363">
    <property type="component" value="Unassembled WGS sequence"/>
</dbReference>
<feature type="region of interest" description="Disordered" evidence="1">
    <location>
        <begin position="71"/>
        <end position="109"/>
    </location>
</feature>